<evidence type="ECO:0000313" key="3">
    <source>
        <dbReference type="EMBL" id="OWK65977.1"/>
    </source>
</evidence>
<reference evidence="4 9" key="5">
    <citation type="submission" date="2017-09" db="EMBL/GenBank/DDBJ databases">
        <title>Draft genome of Acinetobacter baumannii strain I43, a mercury resistant bacteria.</title>
        <authorList>
            <person name="Siqueira K.A."/>
            <person name="Mello I.S."/>
            <person name="Mendes T.A."/>
            <person name="Soares M.A."/>
        </authorList>
    </citation>
    <scope>NUCLEOTIDE SEQUENCE [LARGE SCALE GENOMIC DNA]</scope>
    <source>
        <strain evidence="4 9">I43</strain>
    </source>
</reference>
<evidence type="ECO:0000313" key="2">
    <source>
        <dbReference type="EMBL" id="NDW43141.1"/>
    </source>
</evidence>
<dbReference type="Proteomes" id="UP000470018">
    <property type="component" value="Unassembled WGS sequence"/>
</dbReference>
<evidence type="ECO:0000313" key="10">
    <source>
        <dbReference type="Proteomes" id="UP000268239"/>
    </source>
</evidence>
<dbReference type="EMBL" id="NXDV01000016">
    <property type="protein sequence ID" value="PHQ01502.1"/>
    <property type="molecule type" value="Genomic_DNA"/>
</dbReference>
<accession>A0A090B7R9</accession>
<protein>
    <submittedName>
        <fullName evidence="2">Uncharacterized protein</fullName>
    </submittedName>
</protein>
<organism evidence="2 11">
    <name type="scientific">Acinetobacter baumannii</name>
    <dbReference type="NCBI Taxonomy" id="470"/>
    <lineage>
        <taxon>Bacteria</taxon>
        <taxon>Pseudomonadati</taxon>
        <taxon>Pseudomonadota</taxon>
        <taxon>Gammaproteobacteria</taxon>
        <taxon>Moraxellales</taxon>
        <taxon>Moraxellaceae</taxon>
        <taxon>Acinetobacter</taxon>
        <taxon>Acinetobacter calcoaceticus/baumannii complex</taxon>
    </lineage>
</organism>
<evidence type="ECO:0000313" key="11">
    <source>
        <dbReference type="Proteomes" id="UP000470018"/>
    </source>
</evidence>
<reference evidence="6 10" key="6">
    <citation type="submission" date="2018-12" db="EMBL/GenBank/DDBJ databases">
        <title>Draft Genome Sequences Human Pathogenic Acinetobacter baumannii Strains.</title>
        <authorList>
            <person name="Madhi M."/>
            <person name="Ronco T."/>
            <person name="Olsen R.H."/>
            <person name="Hassani A."/>
        </authorList>
    </citation>
    <scope>NUCLEOTIDE SEQUENCE [LARGE SCALE GENOMIC DNA]</scope>
    <source>
        <strain evidence="6 10">AB3</strain>
    </source>
</reference>
<dbReference type="Proteomes" id="UP000197394">
    <property type="component" value="Unassembled WGS sequence"/>
</dbReference>
<reference evidence="5" key="8">
    <citation type="submission" date="2021-03" db="EMBL/GenBank/DDBJ databases">
        <title>Complete genome sequencing of Acinetobacter baumannii.</title>
        <authorList>
            <person name="Yadav B."/>
            <person name="Makwana N."/>
            <person name="Kharat A.S."/>
            <person name="Veeraraghavan B."/>
            <person name="Vijayakumar S."/>
            <person name="Priya M."/>
        </authorList>
    </citation>
    <scope>NUCLEOTIDE SEQUENCE</scope>
    <source>
        <strain evidence="5">KSK6</strain>
        <plasmid evidence="5">p1KSK6</plasmid>
    </source>
</reference>
<evidence type="ECO:0000313" key="7">
    <source>
        <dbReference type="Proteomes" id="UP000072389"/>
    </source>
</evidence>
<dbReference type="Proteomes" id="UP000223291">
    <property type="component" value="Unassembled WGS sequence"/>
</dbReference>
<geneLocation type="plasmid" evidence="5 12">
    <name>p1KSK6</name>
</geneLocation>
<dbReference type="EMBL" id="JAAGTY010000039">
    <property type="protein sequence ID" value="NDW43141.1"/>
    <property type="molecule type" value="Genomic_DNA"/>
</dbReference>
<gene>
    <name evidence="1" type="ORF">AUO97_07980</name>
    <name evidence="3" type="ORF">CBE85_13305</name>
    <name evidence="4" type="ORF">CPI82_16755</name>
    <name evidence="6" type="ORF">EJ062_16780</name>
    <name evidence="2" type="ORF">G3N53_18895</name>
    <name evidence="5" type="ORF">J6E47_19805</name>
</gene>
<evidence type="ECO:0000313" key="4">
    <source>
        <dbReference type="EMBL" id="PHQ01502.1"/>
    </source>
</evidence>
<evidence type="ECO:0000313" key="5">
    <source>
        <dbReference type="EMBL" id="QTK45626.1"/>
    </source>
</evidence>
<dbReference type="EMBL" id="CP018664">
    <property type="protein sequence ID" value="APP30751.1"/>
    <property type="molecule type" value="Genomic_DNA"/>
</dbReference>
<reference evidence="2 11" key="7">
    <citation type="submission" date="2020-02" db="EMBL/GenBank/DDBJ databases">
        <title>Whole genome shot-gun sequencing of clinical Carbapenem resistant A. baumannii.</title>
        <authorList>
            <person name="Veeraraghavan B."/>
            <person name="Mathur P."/>
            <person name="Vijayakumar S."/>
            <person name="Vasudevan K."/>
            <person name="Lincy M."/>
            <person name="Kirubananthan A."/>
        </authorList>
    </citation>
    <scope>NUCLEOTIDE SEQUENCE [LARGE SCALE GENOMIC DNA]</scope>
    <source>
        <strain evidence="2 11">SP816</strain>
    </source>
</reference>
<dbReference type="Proteomes" id="UP000072389">
    <property type="component" value="Chromosome"/>
</dbReference>
<keyword evidence="5" id="KW-0614">Plasmid</keyword>
<dbReference type="EMBL" id="RXLU01000115">
    <property type="protein sequence ID" value="RTQ71119.1"/>
    <property type="molecule type" value="Genomic_DNA"/>
</dbReference>
<reference evidence="1" key="3">
    <citation type="submission" date="2016-12" db="EMBL/GenBank/DDBJ databases">
        <authorList>
            <person name="Singh M."/>
            <person name="Fernando D."/>
            <person name="Kumar A."/>
        </authorList>
    </citation>
    <scope>NUCLEOTIDE SEQUENCE</scope>
    <source>
        <strain evidence="1">ATCC 17978-VU</strain>
    </source>
</reference>
<evidence type="ECO:0000313" key="8">
    <source>
        <dbReference type="Proteomes" id="UP000197394"/>
    </source>
</evidence>
<proteinExistence type="predicted"/>
<dbReference type="Proteomes" id="UP000268239">
    <property type="component" value="Unassembled WGS sequence"/>
</dbReference>
<dbReference type="EMBL" id="CP072271">
    <property type="protein sequence ID" value="QTK45626.1"/>
    <property type="molecule type" value="Genomic_DNA"/>
</dbReference>
<reference evidence="1" key="2">
    <citation type="submission" date="2015-12" db="EMBL/GenBank/DDBJ databases">
        <authorList>
            <person name="Singh M.K."/>
            <person name="Fernando D.M."/>
            <person name="Kumar A."/>
        </authorList>
    </citation>
    <scope>NUCLEOTIDE SEQUENCE</scope>
    <source>
        <strain evidence="1">ATCC 17978-VU</strain>
    </source>
</reference>
<sequence>MLFNNNFGIDPLVGYHKPRIIACLNIKKFSQVESHIPSILHFCEQHLQKMYGECIATVLVATPEEISIPDDDNLILNISLYNIFNLQNSHHYNEKQIGIEIQHCIKNFTPAHTDLSASSRDLINEQLSKMLVIANAVQKTVEEKELFKDGEQFIALDLKGNPIVFNSTNAINNRISLGYGIVDAHDHLLTTFSGHLKTENIVRFLECLAQSQSNIENYYNNFLSNRILSFLDGTLNFLDCSDPEFALEKCRKLYEESKSALLDIIDEICISDLNKFLFNQFEKSINYVCLDFKDNLQDYCRLR</sequence>
<evidence type="ECO:0000313" key="1">
    <source>
        <dbReference type="EMBL" id="APP30751.1"/>
    </source>
</evidence>
<evidence type="ECO:0000313" key="9">
    <source>
        <dbReference type="Proteomes" id="UP000223291"/>
    </source>
</evidence>
<dbReference type="RefSeq" id="WP_002015149.1">
    <property type="nucleotide sequence ID" value="NZ_AP014650.1"/>
</dbReference>
<evidence type="ECO:0000313" key="12">
    <source>
        <dbReference type="Proteomes" id="UP000664966"/>
    </source>
</evidence>
<reference evidence="1 7" key="1">
    <citation type="journal article" date="2014" name="Antimicrob. Agents Chemother.">
        <title>Triclosan can select for an AdeIJK-overexpressing mutant of Acinetobacter baumannii ATCC 17978 that displays reduced susceptibility to multiple antibiotics.</title>
        <authorList>
            <person name="Fernando D.M."/>
            <person name="Xu W."/>
            <person name="Loewen P.C."/>
            <person name="Zhanel G.G."/>
            <person name="Kumar A."/>
        </authorList>
    </citation>
    <scope>NUCLEOTIDE SEQUENCE [LARGE SCALE GENOMIC DNA]</scope>
    <source>
        <strain evidence="7">ATCC 17978</strain>
        <strain evidence="1">ATCC 17978-VU</strain>
    </source>
</reference>
<name>A0A090B7R9_ACIBA</name>
<dbReference type="EMBL" id="NGKM01000014">
    <property type="protein sequence ID" value="OWK65977.1"/>
    <property type="molecule type" value="Genomic_DNA"/>
</dbReference>
<reference evidence="3 8" key="4">
    <citation type="submission" date="2017-05" db="EMBL/GenBank/DDBJ databases">
        <title>Draft genome sequence of MDR A. baumannii AB360.</title>
        <authorList>
            <person name="Wareham D.W."/>
            <person name="Bean D.C."/>
        </authorList>
    </citation>
    <scope>NUCLEOTIDE SEQUENCE [LARGE SCALE GENOMIC DNA]</scope>
    <source>
        <strain evidence="3 8">AB360</strain>
    </source>
</reference>
<dbReference type="Proteomes" id="UP000664966">
    <property type="component" value="Plasmid p1KSK6"/>
</dbReference>
<evidence type="ECO:0000313" key="6">
    <source>
        <dbReference type="EMBL" id="RTQ71119.1"/>
    </source>
</evidence>
<dbReference type="AlphaFoldDB" id="A0A090B7R9"/>